<dbReference type="EC" id="2.4.-.-" evidence="2"/>
<organism evidence="2 3">
    <name type="scientific">Lysobacter stagni</name>
    <dbReference type="NCBI Taxonomy" id="3045172"/>
    <lineage>
        <taxon>Bacteria</taxon>
        <taxon>Pseudomonadati</taxon>
        <taxon>Pseudomonadota</taxon>
        <taxon>Gammaproteobacteria</taxon>
        <taxon>Lysobacterales</taxon>
        <taxon>Lysobacteraceae</taxon>
        <taxon>Lysobacter</taxon>
    </lineage>
</organism>
<dbReference type="RefSeq" id="WP_283212330.1">
    <property type="nucleotide sequence ID" value="NZ_JASGBI010000001.1"/>
</dbReference>
<accession>A0ABT6XG77</accession>
<name>A0ABT6XG77_9GAMM</name>
<proteinExistence type="predicted"/>
<comment type="caution">
    <text evidence="2">The sequence shown here is derived from an EMBL/GenBank/DDBJ whole genome shotgun (WGS) entry which is preliminary data.</text>
</comment>
<dbReference type="SUPFAM" id="SSF53756">
    <property type="entry name" value="UDP-Glycosyltransferase/glycogen phosphorylase"/>
    <property type="match status" value="1"/>
</dbReference>
<gene>
    <name evidence="2" type="ORF">QLQ15_08205</name>
</gene>
<dbReference type="InterPro" id="IPR001173">
    <property type="entry name" value="Glyco_trans_2-like"/>
</dbReference>
<evidence type="ECO:0000313" key="2">
    <source>
        <dbReference type="EMBL" id="MDI9238895.1"/>
    </source>
</evidence>
<dbReference type="CDD" id="cd04186">
    <property type="entry name" value="GT_2_like_c"/>
    <property type="match status" value="1"/>
</dbReference>
<dbReference type="PANTHER" id="PTHR43179">
    <property type="entry name" value="RHAMNOSYLTRANSFERASE WBBL"/>
    <property type="match status" value="1"/>
</dbReference>
<dbReference type="InterPro" id="IPR029044">
    <property type="entry name" value="Nucleotide-diphossugar_trans"/>
</dbReference>
<dbReference type="Gene3D" id="3.40.50.2000">
    <property type="entry name" value="Glycogen Phosphorylase B"/>
    <property type="match status" value="1"/>
</dbReference>
<sequence length="700" mass="77232">MDLSWTGLRFWYDRGTGLFRRGLASLRTRGLKATWQAVGRQFHRVPAEHRPSLYLPQARPFAPFAVPFSTAPAASIVIPVYDQFAHTLGCLRALAAYPPDAAIEIIVVDDGSSDETETSLRQVEGLRYHRRARNGGFIAACNDGAALARGTYVVFLNNDTIPQPGWLDALLETFADHADAGLAGAQLIYPDGRLQEAGGLVFSDGNAHNFGRFASPNDPRYLHLRDADYCSGAAVAVPRDLFERLGGFDARYAPAYFEDTDLAFAVRAAGRRVLYQPASKVVHLEGVTAGTSVHQGVKAYQVRNRHTFAEKWHDALQRQWPQGTPPDVAATPRGRRQVLVIDSATPRPDHDSASLRLVNLMRLLGEEGAQVTFVPADLNHAGAHTQRLQQQGVQAWYAPFFGTPAAWLREHGARFDTVLVCRHYVLREWLPLLRRHAPQARVVFDTVDLHYLRERRGAEIAQDASLARTSERTRSLELDMIARADTTLVVSDVERTLLAQDAPDARVEILSNLHQVHGSGRDFAERRDLVFVGGFRHPPNVDAARWFASAVFPRIRARLPDVRFHCIGSDPTPEITALSAQPGVEVHGHVPDLSPYMEGARIAVAPLRFGAGVKGKVNLSMAHGQPVVATACAVEGMHLRDGEDVLVATDADAFADAVVRLYSDEALWRQLAQRGLDNVQRHFSLDSARDVVRRVLLSPA</sequence>
<dbReference type="EMBL" id="JASGBI010000001">
    <property type="protein sequence ID" value="MDI9238895.1"/>
    <property type="molecule type" value="Genomic_DNA"/>
</dbReference>
<dbReference type="Proteomes" id="UP001321580">
    <property type="component" value="Unassembled WGS sequence"/>
</dbReference>
<keyword evidence="2" id="KW-0328">Glycosyltransferase</keyword>
<dbReference type="CDD" id="cd03801">
    <property type="entry name" value="GT4_PimA-like"/>
    <property type="match status" value="1"/>
</dbReference>
<dbReference type="PANTHER" id="PTHR43179:SF7">
    <property type="entry name" value="RHAMNOSYLTRANSFERASE WBBL"/>
    <property type="match status" value="1"/>
</dbReference>
<dbReference type="Pfam" id="PF13692">
    <property type="entry name" value="Glyco_trans_1_4"/>
    <property type="match status" value="1"/>
</dbReference>
<reference evidence="2 3" key="1">
    <citation type="submission" date="2023-05" db="EMBL/GenBank/DDBJ databases">
        <title>Lysobacter sp. strain LF1 Genome sequencing and assembly.</title>
        <authorList>
            <person name="Jung Y."/>
        </authorList>
    </citation>
    <scope>NUCLEOTIDE SEQUENCE [LARGE SCALE GENOMIC DNA]</scope>
    <source>
        <strain evidence="2 3">LF1</strain>
    </source>
</reference>
<evidence type="ECO:0000313" key="3">
    <source>
        <dbReference type="Proteomes" id="UP001321580"/>
    </source>
</evidence>
<evidence type="ECO:0000259" key="1">
    <source>
        <dbReference type="Pfam" id="PF00535"/>
    </source>
</evidence>
<keyword evidence="2" id="KW-0808">Transferase</keyword>
<keyword evidence="3" id="KW-1185">Reference proteome</keyword>
<dbReference type="Gene3D" id="3.90.550.10">
    <property type="entry name" value="Spore Coat Polysaccharide Biosynthesis Protein SpsA, Chain A"/>
    <property type="match status" value="1"/>
</dbReference>
<dbReference type="SUPFAM" id="SSF53448">
    <property type="entry name" value="Nucleotide-diphospho-sugar transferases"/>
    <property type="match status" value="1"/>
</dbReference>
<protein>
    <submittedName>
        <fullName evidence="2">Glycosyltransferase</fullName>
        <ecNumber evidence="2">2.4.-.-</ecNumber>
    </submittedName>
</protein>
<dbReference type="Pfam" id="PF00535">
    <property type="entry name" value="Glycos_transf_2"/>
    <property type="match status" value="1"/>
</dbReference>
<feature type="domain" description="Glycosyltransferase 2-like" evidence="1">
    <location>
        <begin position="75"/>
        <end position="197"/>
    </location>
</feature>
<dbReference type="GO" id="GO:0016757">
    <property type="term" value="F:glycosyltransferase activity"/>
    <property type="evidence" value="ECO:0007669"/>
    <property type="project" value="UniProtKB-KW"/>
</dbReference>